<gene>
    <name evidence="2" type="ORF">XBO1_1880009</name>
</gene>
<dbReference type="RefSeq" id="WP_038255862.1">
    <property type="nucleotide sequence ID" value="NZ_CAWLUU010000162.1"/>
</dbReference>
<name>A0A077P3G7_XENBV</name>
<dbReference type="InterPro" id="IPR007577">
    <property type="entry name" value="GlycoTrfase_DXD_sugar-bd_CS"/>
</dbReference>
<dbReference type="AlphaFoldDB" id="A0A077P3G7"/>
<dbReference type="Pfam" id="PF04488">
    <property type="entry name" value="Gly_transf_sug"/>
    <property type="match status" value="1"/>
</dbReference>
<dbReference type="InterPro" id="IPR051706">
    <property type="entry name" value="Glycosyltransferase_domain"/>
</dbReference>
<dbReference type="InterPro" id="IPR029044">
    <property type="entry name" value="Nucleotide-diphossugar_trans"/>
</dbReference>
<dbReference type="Proteomes" id="UP000028483">
    <property type="component" value="Unassembled WGS sequence"/>
</dbReference>
<dbReference type="EMBL" id="CBSX010000099">
    <property type="protein sequence ID" value="CDH05339.1"/>
    <property type="molecule type" value="Genomic_DNA"/>
</dbReference>
<dbReference type="HOGENOM" id="CLU_758518_0_0_6"/>
<dbReference type="PANTHER" id="PTHR32385:SF15">
    <property type="entry name" value="INOSITOL PHOSPHOCERAMIDE MANNOSYLTRANSFERASE 1"/>
    <property type="match status" value="1"/>
</dbReference>
<evidence type="ECO:0000256" key="1">
    <source>
        <dbReference type="ARBA" id="ARBA00022679"/>
    </source>
</evidence>
<sequence length="365" mass="42748">MSIPKKIHYFWTGNDIPDNFMNNIIKMKTHNHDFEVHLWVSNKALITRSFNNMIENIDSKFGEINVGELFGCEFDKFGEIGGDKIQKLNYKFNAFFIRDINEAFDFVQSKLMHLNKNIIFLKSMYYRGVNGYYHNYAMSSDIARSVILYLEGGIYLDTDVELDNVSIKNISQDAKFKDVDAPLGIAFGDVRGNYWQRNSFGGAAILAADVGSKEIESILISMSKIFSSKMLGKDDKYKKTTNMERLKYFRKCYNPYNEANQEELNDTWTTLRVLSDFRFEAGMNTGPDLYRDHLYSIDKELRGRRPSEKFRFEKENKNIFKKVDASGIWRKERKDRIIMHDDTEFPSSSNLTNSDIINRFRKLKW</sequence>
<dbReference type="GO" id="GO:0000030">
    <property type="term" value="F:mannosyltransferase activity"/>
    <property type="evidence" value="ECO:0007669"/>
    <property type="project" value="TreeGrafter"/>
</dbReference>
<accession>A0A077P3G7</accession>
<dbReference type="GO" id="GO:0016020">
    <property type="term" value="C:membrane"/>
    <property type="evidence" value="ECO:0007669"/>
    <property type="project" value="GOC"/>
</dbReference>
<reference evidence="2" key="1">
    <citation type="submission" date="2013-07" db="EMBL/GenBank/DDBJ databases">
        <title>Sub-species coevolution in mutualistic symbiosis.</title>
        <authorList>
            <person name="Murfin K."/>
            <person name="Klassen J."/>
            <person name="Lee M."/>
            <person name="Forst S."/>
            <person name="Stock P."/>
            <person name="Goodrich-Blair H."/>
        </authorList>
    </citation>
    <scope>NUCLEOTIDE SEQUENCE [LARGE SCALE GENOMIC DNA]</scope>
    <source>
        <strain evidence="2">Oregonense</strain>
    </source>
</reference>
<evidence type="ECO:0000313" key="3">
    <source>
        <dbReference type="Proteomes" id="UP000028483"/>
    </source>
</evidence>
<dbReference type="GO" id="GO:0051999">
    <property type="term" value="P:mannosyl-inositol phosphorylceramide biosynthetic process"/>
    <property type="evidence" value="ECO:0007669"/>
    <property type="project" value="TreeGrafter"/>
</dbReference>
<protein>
    <submittedName>
        <fullName evidence="2">Uncharacterized protein</fullName>
    </submittedName>
</protein>
<comment type="caution">
    <text evidence="2">The sequence shown here is derived from an EMBL/GenBank/DDBJ whole genome shotgun (WGS) entry which is preliminary data.</text>
</comment>
<proteinExistence type="predicted"/>
<organism evidence="2 3">
    <name type="scientific">Xenorhabdus bovienii str. oregonense</name>
    <dbReference type="NCBI Taxonomy" id="1398202"/>
    <lineage>
        <taxon>Bacteria</taxon>
        <taxon>Pseudomonadati</taxon>
        <taxon>Pseudomonadota</taxon>
        <taxon>Gammaproteobacteria</taxon>
        <taxon>Enterobacterales</taxon>
        <taxon>Morganellaceae</taxon>
        <taxon>Xenorhabdus</taxon>
    </lineage>
</organism>
<dbReference type="PANTHER" id="PTHR32385">
    <property type="entry name" value="MANNOSYL PHOSPHORYLINOSITOL CERAMIDE SYNTHASE"/>
    <property type="match status" value="1"/>
</dbReference>
<dbReference type="SUPFAM" id="SSF53448">
    <property type="entry name" value="Nucleotide-diphospho-sugar transferases"/>
    <property type="match status" value="1"/>
</dbReference>
<keyword evidence="1" id="KW-0808">Transferase</keyword>
<evidence type="ECO:0000313" key="2">
    <source>
        <dbReference type="EMBL" id="CDH05339.1"/>
    </source>
</evidence>
<dbReference type="Gene3D" id="3.90.550.20">
    <property type="match status" value="1"/>
</dbReference>